<organism evidence="4 5">
    <name type="scientific">Infirmifilum lucidum</name>
    <dbReference type="NCBI Taxonomy" id="2776706"/>
    <lineage>
        <taxon>Archaea</taxon>
        <taxon>Thermoproteota</taxon>
        <taxon>Thermoprotei</taxon>
        <taxon>Thermofilales</taxon>
        <taxon>Thermofilaceae</taxon>
        <taxon>Infirmifilum</taxon>
    </lineage>
</organism>
<proteinExistence type="inferred from homology"/>
<dbReference type="HAMAP" id="MF_02096">
    <property type="entry name" value="Nre"/>
    <property type="match status" value="1"/>
</dbReference>
<keyword evidence="1" id="KW-0234">DNA repair</keyword>
<keyword evidence="5" id="KW-1185">Reference proteome</keyword>
<dbReference type="InterPro" id="IPR006979">
    <property type="entry name" value="Nre_C"/>
</dbReference>
<dbReference type="AlphaFoldDB" id="A0A7L9FHI1"/>
<evidence type="ECO:0000259" key="3">
    <source>
        <dbReference type="Pfam" id="PF04895"/>
    </source>
</evidence>
<reference evidence="4 5" key="1">
    <citation type="submission" date="2020-10" db="EMBL/GenBank/DDBJ databases">
        <title>Thermofilum lucidum 3507LT sp. nov. a novel member of Thermofilaceae family isolated from Chile hot spring, and proposal of description order Thermofilales.</title>
        <authorList>
            <person name="Zayulina K.S."/>
            <person name="Elcheninov A.G."/>
            <person name="Toshchakov S.V."/>
            <person name="Kublanov I.V."/>
        </authorList>
    </citation>
    <scope>NUCLEOTIDE SEQUENCE [LARGE SCALE GENOMIC DNA]</scope>
    <source>
        <strain evidence="4 5">3507LT</strain>
    </source>
</reference>
<keyword evidence="1" id="KW-0227">DNA damage</keyword>
<evidence type="ECO:0000313" key="4">
    <source>
        <dbReference type="EMBL" id="QOJ79111.1"/>
    </source>
</evidence>
<feature type="domain" description="Archaeal Nre N-terminal" evidence="2">
    <location>
        <begin position="18"/>
        <end position="282"/>
    </location>
</feature>
<dbReference type="InterPro" id="IPR006978">
    <property type="entry name" value="Nre_N"/>
</dbReference>
<protein>
    <recommendedName>
        <fullName evidence="1">DNA repair protein</fullName>
    </recommendedName>
</protein>
<dbReference type="RefSeq" id="WP_192819083.1">
    <property type="nucleotide sequence ID" value="NZ_CP062310.1"/>
</dbReference>
<dbReference type="PANTHER" id="PTHR38136">
    <property type="entry name" value="DNA REPAIR PROTEIN"/>
    <property type="match status" value="1"/>
</dbReference>
<evidence type="ECO:0000313" key="5">
    <source>
        <dbReference type="Proteomes" id="UP000594121"/>
    </source>
</evidence>
<evidence type="ECO:0000256" key="1">
    <source>
        <dbReference type="HAMAP-Rule" id="MF_02096"/>
    </source>
</evidence>
<comment type="similarity">
    <text evidence="1">Belongs to the Nre family.</text>
</comment>
<sequence>MSSRVAGLCLKCRGAKLLCGLPRCPFLSVWSTLGEVKHPSSAELQAPSPPSVFVGRVGYPSVRVAPAVVMAEGDVSIYDLPEKWLSYSVEDVLKFRLGLVMGGLRVDVRKPKALEEVALLSASSRPVDVELRFSKPPRGFKLDPYTPPFGPVGAAERVRVIDNPSLPRPVERMISGDRVRAEEAVWLLYENGLPVSMIQRVFSTGLLGRDAGRRLVPTRWSITAVDDILSRRILGEVKRYPVVDSYLFFQRRYSDNNFVAVLAPQAWSFEWIEAWFPHTTWNPGASVEVEGDWEGFKGRAEYASLGGCYYASRLAAAEYLRRIRRQATVLLIREIYEGFFLPIGVWFVRENVRALFASRPEKYDDLKEVLERLGGATRLPLSVWLSKSRILKDLTRQLRLEVGALGSEVREG</sequence>
<dbReference type="InterPro" id="IPR033167">
    <property type="entry name" value="Nre"/>
</dbReference>
<evidence type="ECO:0000259" key="2">
    <source>
        <dbReference type="Pfam" id="PF04894"/>
    </source>
</evidence>
<feature type="domain" description="Archaeal Nre C-terminal" evidence="3">
    <location>
        <begin position="294"/>
        <end position="401"/>
    </location>
</feature>
<gene>
    <name evidence="4" type="ORF">IG193_01190</name>
</gene>
<name>A0A7L9FHI1_9CREN</name>
<accession>A0A7L9FHI1</accession>
<dbReference type="GeneID" id="59148468"/>
<dbReference type="GO" id="GO:0006281">
    <property type="term" value="P:DNA repair"/>
    <property type="evidence" value="ECO:0007669"/>
    <property type="project" value="UniProtKB-UniRule"/>
</dbReference>
<dbReference type="Pfam" id="PF04895">
    <property type="entry name" value="Nre_C"/>
    <property type="match status" value="1"/>
</dbReference>
<dbReference type="Proteomes" id="UP000594121">
    <property type="component" value="Chromosome"/>
</dbReference>
<dbReference type="KEGG" id="thel:IG193_01190"/>
<dbReference type="Pfam" id="PF04894">
    <property type="entry name" value="Nre_N"/>
    <property type="match status" value="1"/>
</dbReference>
<comment type="function">
    <text evidence="1">Involved in DNA damage repair.</text>
</comment>
<dbReference type="InParanoid" id="A0A7L9FHI1"/>
<comment type="caution">
    <text evidence="1">Lacks conserved residue(s) required for the propagation of feature annotation.</text>
</comment>
<dbReference type="EMBL" id="CP062310">
    <property type="protein sequence ID" value="QOJ79111.1"/>
    <property type="molecule type" value="Genomic_DNA"/>
</dbReference>
<dbReference type="PANTHER" id="PTHR38136:SF2">
    <property type="entry name" value="DNA REPAIR PROTEIN"/>
    <property type="match status" value="1"/>
</dbReference>